<protein>
    <submittedName>
        <fullName evidence="3">G-D-S-L family lipolytic protein</fullName>
    </submittedName>
</protein>
<dbReference type="Pfam" id="PF13472">
    <property type="entry name" value="Lipase_GDSL_2"/>
    <property type="match status" value="1"/>
</dbReference>
<evidence type="ECO:0000313" key="3">
    <source>
        <dbReference type="EMBL" id="RIV32480.1"/>
    </source>
</evidence>
<keyword evidence="1" id="KW-0732">Signal</keyword>
<organism evidence="3 4">
    <name type="scientific">Flagellimonas lutimaris</name>
    <dbReference type="NCBI Taxonomy" id="475082"/>
    <lineage>
        <taxon>Bacteria</taxon>
        <taxon>Pseudomonadati</taxon>
        <taxon>Bacteroidota</taxon>
        <taxon>Flavobacteriia</taxon>
        <taxon>Flavobacteriales</taxon>
        <taxon>Flavobacteriaceae</taxon>
        <taxon>Flagellimonas</taxon>
    </lineage>
</organism>
<dbReference type="EMBL" id="QXFH01000074">
    <property type="protein sequence ID" value="RIV32480.1"/>
    <property type="molecule type" value="Genomic_DNA"/>
</dbReference>
<dbReference type="SUPFAM" id="SSF52266">
    <property type="entry name" value="SGNH hydrolase"/>
    <property type="match status" value="1"/>
</dbReference>
<dbReference type="GO" id="GO:0004622">
    <property type="term" value="F:phosphatidylcholine lysophospholipase activity"/>
    <property type="evidence" value="ECO:0007669"/>
    <property type="project" value="TreeGrafter"/>
</dbReference>
<evidence type="ECO:0000313" key="4">
    <source>
        <dbReference type="Proteomes" id="UP000266067"/>
    </source>
</evidence>
<evidence type="ECO:0000259" key="2">
    <source>
        <dbReference type="Pfam" id="PF13472"/>
    </source>
</evidence>
<feature type="signal peptide" evidence="1">
    <location>
        <begin position="1"/>
        <end position="17"/>
    </location>
</feature>
<feature type="domain" description="SGNH hydrolase-type esterase" evidence="2">
    <location>
        <begin position="53"/>
        <end position="202"/>
    </location>
</feature>
<dbReference type="Proteomes" id="UP000266067">
    <property type="component" value="Unassembled WGS sequence"/>
</dbReference>
<accession>A0A3A1N7E5</accession>
<dbReference type="InterPro" id="IPR013830">
    <property type="entry name" value="SGNH_hydro"/>
</dbReference>
<keyword evidence="4" id="KW-1185">Reference proteome</keyword>
<dbReference type="Gene3D" id="3.40.50.1110">
    <property type="entry name" value="SGNH hydrolase"/>
    <property type="match status" value="1"/>
</dbReference>
<sequence length="212" mass="25173">MRYLFVLFFALSLTAHAQLPFKKEVKEIQQRNDSLWDASKPTIVFTGSSSIRFWEDVQQRFPEHQVLNTGFGGSQFSDIELYLDELILNYKPTKVFIYEGDNDIFAKKRPRKILKKAEYILGILQQRNPNMEIVLISAKPSISRWKYRGRYRRLNRKLNSLASETEGIDFVDVWYPMLDNRKVKQDIFIEDGLHMNDKGYDIWYDVIKNYID</sequence>
<dbReference type="PANTHER" id="PTHR30383:SF5">
    <property type="entry name" value="SGNH HYDROLASE-TYPE ESTERASE DOMAIN-CONTAINING PROTEIN"/>
    <property type="match status" value="1"/>
</dbReference>
<dbReference type="OrthoDB" id="9790057at2"/>
<comment type="caution">
    <text evidence="3">The sequence shown here is derived from an EMBL/GenBank/DDBJ whole genome shotgun (WGS) entry which is preliminary data.</text>
</comment>
<reference evidence="3 4" key="1">
    <citation type="submission" date="2018-08" db="EMBL/GenBank/DDBJ databases">
        <title>Proposal of Muricauda 72 sp.nov. and Muricauda NH166 sp.nov., isolated from seawater.</title>
        <authorList>
            <person name="Cheng H."/>
            <person name="Wu Y.-H."/>
            <person name="Guo L.-L."/>
            <person name="Xu X.-W."/>
        </authorList>
    </citation>
    <scope>NUCLEOTIDE SEQUENCE [LARGE SCALE GENOMIC DNA]</scope>
    <source>
        <strain evidence="3 4">KCTC 22173</strain>
    </source>
</reference>
<dbReference type="RefSeq" id="WP_119608455.1">
    <property type="nucleotide sequence ID" value="NZ_QXFH01000074.1"/>
</dbReference>
<dbReference type="InterPro" id="IPR036514">
    <property type="entry name" value="SGNH_hydro_sf"/>
</dbReference>
<dbReference type="AlphaFoldDB" id="A0A3A1N7E5"/>
<proteinExistence type="predicted"/>
<dbReference type="PANTHER" id="PTHR30383">
    <property type="entry name" value="THIOESTERASE 1/PROTEASE 1/LYSOPHOSPHOLIPASE L1"/>
    <property type="match status" value="1"/>
</dbReference>
<gene>
    <name evidence="3" type="ORF">D2V08_12235</name>
</gene>
<dbReference type="InterPro" id="IPR051532">
    <property type="entry name" value="Ester_Hydrolysis_Enzymes"/>
</dbReference>
<evidence type="ECO:0000256" key="1">
    <source>
        <dbReference type="SAM" id="SignalP"/>
    </source>
</evidence>
<name>A0A3A1N7E5_9FLAO</name>
<feature type="chain" id="PRO_5017191786" evidence="1">
    <location>
        <begin position="18"/>
        <end position="212"/>
    </location>
</feature>